<keyword evidence="4" id="KW-0342">GTP-binding</keyword>
<dbReference type="SUPFAM" id="SSF52540">
    <property type="entry name" value="P-loop containing nucleoside triphosphate hydrolases"/>
    <property type="match status" value="1"/>
</dbReference>
<dbReference type="PANTHER" id="PTHR10465:SF0">
    <property type="entry name" value="SARCALUMENIN"/>
    <property type="match status" value="1"/>
</dbReference>
<comment type="caution">
    <text evidence="7">The sequence shown here is derived from an EMBL/GenBank/DDBJ whole genome shotgun (WGS) entry which is preliminary data.</text>
</comment>
<gene>
    <name evidence="7" type="ORF">K7432_010944</name>
</gene>
<dbReference type="Proteomes" id="UP001479436">
    <property type="component" value="Unassembled WGS sequence"/>
</dbReference>
<evidence type="ECO:0000256" key="5">
    <source>
        <dbReference type="ARBA" id="ARBA00023136"/>
    </source>
</evidence>
<dbReference type="EMBL" id="JASJQH010000797">
    <property type="protein sequence ID" value="KAK9762880.1"/>
    <property type="molecule type" value="Genomic_DNA"/>
</dbReference>
<keyword evidence="5" id="KW-0472">Membrane</keyword>
<keyword evidence="8" id="KW-1185">Reference proteome</keyword>
<organism evidence="7 8">
    <name type="scientific">Basidiobolus ranarum</name>
    <dbReference type="NCBI Taxonomy" id="34480"/>
    <lineage>
        <taxon>Eukaryota</taxon>
        <taxon>Fungi</taxon>
        <taxon>Fungi incertae sedis</taxon>
        <taxon>Zoopagomycota</taxon>
        <taxon>Entomophthoromycotina</taxon>
        <taxon>Basidiobolomycetes</taxon>
        <taxon>Basidiobolales</taxon>
        <taxon>Basidiobolaceae</taxon>
        <taxon>Basidiobolus</taxon>
    </lineage>
</organism>
<keyword evidence="3" id="KW-0378">Hydrolase</keyword>
<dbReference type="InterPro" id="IPR027417">
    <property type="entry name" value="P-loop_NTPase"/>
</dbReference>
<accession>A0ABR2WN24</accession>
<dbReference type="InterPro" id="IPR045063">
    <property type="entry name" value="Dynamin_N"/>
</dbReference>
<protein>
    <recommendedName>
        <fullName evidence="6">Dynamin N-terminal domain-containing protein</fullName>
    </recommendedName>
</protein>
<feature type="domain" description="Dynamin N-terminal" evidence="6">
    <location>
        <begin position="197"/>
        <end position="366"/>
    </location>
</feature>
<reference evidence="7 8" key="1">
    <citation type="submission" date="2023-04" db="EMBL/GenBank/DDBJ databases">
        <title>Genome of Basidiobolus ranarum AG-B5.</title>
        <authorList>
            <person name="Stajich J.E."/>
            <person name="Carter-House D."/>
            <person name="Gryganskyi A."/>
        </authorList>
    </citation>
    <scope>NUCLEOTIDE SEQUENCE [LARGE SCALE GENOMIC DNA]</scope>
    <source>
        <strain evidence="7 8">AG-B5</strain>
    </source>
</reference>
<evidence type="ECO:0000313" key="8">
    <source>
        <dbReference type="Proteomes" id="UP001479436"/>
    </source>
</evidence>
<dbReference type="InterPro" id="IPR027094">
    <property type="entry name" value="Mitofusin_fam"/>
</dbReference>
<evidence type="ECO:0000256" key="1">
    <source>
        <dbReference type="ARBA" id="ARBA00004370"/>
    </source>
</evidence>
<evidence type="ECO:0000256" key="2">
    <source>
        <dbReference type="ARBA" id="ARBA00022741"/>
    </source>
</evidence>
<evidence type="ECO:0000259" key="6">
    <source>
        <dbReference type="Pfam" id="PF00350"/>
    </source>
</evidence>
<dbReference type="PANTHER" id="PTHR10465">
    <property type="entry name" value="TRANSMEMBRANE GTPASE FZO1"/>
    <property type="match status" value="1"/>
</dbReference>
<name>A0ABR2WN24_9FUNG</name>
<sequence length="817" mass="94265">MVSVGAIVEAGQMTLGKVEENKHTERISEYLLECSQNAVGNDLKRRINLLRDEFNRGEHNSILVLSKLAILSNEDPVKEANLVNSIEQFYSTNSTFYNVLKDDKLNSFFLDKDEVYMFTNGWYIDEYVWHCLESSLDPVALANIKINREAIRDYETEMIVDLVSTTYDIIQSTDIQRDFSTVKNYIEQLKHSEFTVSLFGEVNSGKSTILNAIIGMNLAFTYVETCTAVPIVYENDTMQGVPVLLLDNHFNKYGLVDRYEGEEISAVLRKLNEIVREESIKLTTNQWPVVKTRFNGIHNRIRIIDTPGISETSRRLLQYAKQALDRSVCMMVILPCDKINTTSEDAIKAYTDSVINKGKYTCIIANRWDEYEKGLDPHGKIKKKEELKKRFKTKGYGKVFITTGNNAFHTSQIDKILQSGRKPEWREARIWADKCLSNAVTTLEDLEEEYQELSMDQLQKMVTKVSTNSGISELVSYLDTGLNKNIQRETILYVCNNLMKELSVLESLRGPIRDSGIKSISDAEQQLKINSNNKVLLNISIAQWKRHIATGSHKLTEYISHKNKDITISIRDHLYNTFKVIKMTIERSQQKGRKTAAKDSISKGNHNDIIFFRDQESQVQLQIYQLISEVLLLSGRSEIKNINSQLCGTLQELKTELRNSCDNWNIVSFIDQVRIDNYIFNEESMKRIFSITVCRVNVAQPMILQMFGPRERQSKDRLCIKEMDFRVSIDLIIDDLMIKFNDNIRLHLSRHIEDFTSYVENGSNGILDAIEANIHRFRHNKVEEMRRLDVRIRSDLKLNACNKILGKIKHKYLSHGR</sequence>
<dbReference type="Pfam" id="PF00350">
    <property type="entry name" value="Dynamin_N"/>
    <property type="match status" value="1"/>
</dbReference>
<evidence type="ECO:0000256" key="4">
    <source>
        <dbReference type="ARBA" id="ARBA00023134"/>
    </source>
</evidence>
<keyword evidence="2" id="KW-0547">Nucleotide-binding</keyword>
<evidence type="ECO:0000313" key="7">
    <source>
        <dbReference type="EMBL" id="KAK9762880.1"/>
    </source>
</evidence>
<proteinExistence type="predicted"/>
<comment type="subcellular location">
    <subcellularLocation>
        <location evidence="1">Membrane</location>
    </subcellularLocation>
</comment>
<dbReference type="Gene3D" id="3.40.50.300">
    <property type="entry name" value="P-loop containing nucleotide triphosphate hydrolases"/>
    <property type="match status" value="1"/>
</dbReference>
<evidence type="ECO:0000256" key="3">
    <source>
        <dbReference type="ARBA" id="ARBA00022801"/>
    </source>
</evidence>